<dbReference type="GO" id="GO:0003676">
    <property type="term" value="F:nucleic acid binding"/>
    <property type="evidence" value="ECO:0007669"/>
    <property type="project" value="InterPro"/>
</dbReference>
<gene>
    <name evidence="2" type="ORF">C1H46_032963</name>
</gene>
<evidence type="ECO:0000313" key="3">
    <source>
        <dbReference type="Proteomes" id="UP000315295"/>
    </source>
</evidence>
<sequence length="78" mass="8787">DSMKAIATLNRTYSDSSAIDLIVDDVLMMAPSFSMVNFIHVSCLCNRVAHRLAKFALNRNNNLVWIEEPPILIKDPLL</sequence>
<evidence type="ECO:0000313" key="2">
    <source>
        <dbReference type="EMBL" id="TQD81470.1"/>
    </source>
</evidence>
<name>A0A540L4R7_MALBA</name>
<comment type="caution">
    <text evidence="2">The sequence shown here is derived from an EMBL/GenBank/DDBJ whole genome shotgun (WGS) entry which is preliminary data.</text>
</comment>
<dbReference type="GO" id="GO:0004523">
    <property type="term" value="F:RNA-DNA hybrid ribonuclease activity"/>
    <property type="evidence" value="ECO:0007669"/>
    <property type="project" value="InterPro"/>
</dbReference>
<dbReference type="Proteomes" id="UP000315295">
    <property type="component" value="Unassembled WGS sequence"/>
</dbReference>
<accession>A0A540L4R7</accession>
<dbReference type="Pfam" id="PF13456">
    <property type="entry name" value="RVT_3"/>
    <property type="match status" value="1"/>
</dbReference>
<keyword evidence="3" id="KW-1185">Reference proteome</keyword>
<proteinExistence type="predicted"/>
<dbReference type="EMBL" id="VIEB01000765">
    <property type="protein sequence ID" value="TQD81470.1"/>
    <property type="molecule type" value="Genomic_DNA"/>
</dbReference>
<reference evidence="2 3" key="1">
    <citation type="journal article" date="2019" name="G3 (Bethesda)">
        <title>Sequencing of a Wild Apple (Malus baccata) Genome Unravels the Differences Between Cultivated and Wild Apple Species Regarding Disease Resistance and Cold Tolerance.</title>
        <authorList>
            <person name="Chen X."/>
        </authorList>
    </citation>
    <scope>NUCLEOTIDE SEQUENCE [LARGE SCALE GENOMIC DNA]</scope>
    <source>
        <strain evidence="3">cv. Shandingzi</strain>
        <tissue evidence="2">Leaves</tissue>
    </source>
</reference>
<feature type="domain" description="RNase H type-1" evidence="1">
    <location>
        <begin position="1"/>
        <end position="56"/>
    </location>
</feature>
<organism evidence="2 3">
    <name type="scientific">Malus baccata</name>
    <name type="common">Siberian crab apple</name>
    <name type="synonym">Pyrus baccata</name>
    <dbReference type="NCBI Taxonomy" id="106549"/>
    <lineage>
        <taxon>Eukaryota</taxon>
        <taxon>Viridiplantae</taxon>
        <taxon>Streptophyta</taxon>
        <taxon>Embryophyta</taxon>
        <taxon>Tracheophyta</taxon>
        <taxon>Spermatophyta</taxon>
        <taxon>Magnoliopsida</taxon>
        <taxon>eudicotyledons</taxon>
        <taxon>Gunneridae</taxon>
        <taxon>Pentapetalae</taxon>
        <taxon>rosids</taxon>
        <taxon>fabids</taxon>
        <taxon>Rosales</taxon>
        <taxon>Rosaceae</taxon>
        <taxon>Amygdaloideae</taxon>
        <taxon>Maleae</taxon>
        <taxon>Malus</taxon>
    </lineage>
</organism>
<dbReference type="AlphaFoldDB" id="A0A540L4R7"/>
<evidence type="ECO:0000259" key="1">
    <source>
        <dbReference type="Pfam" id="PF13456"/>
    </source>
</evidence>
<protein>
    <recommendedName>
        <fullName evidence="1">RNase H type-1 domain-containing protein</fullName>
    </recommendedName>
</protein>
<dbReference type="InterPro" id="IPR002156">
    <property type="entry name" value="RNaseH_domain"/>
</dbReference>
<feature type="non-terminal residue" evidence="2">
    <location>
        <position position="1"/>
    </location>
</feature>